<reference evidence="3 4" key="1">
    <citation type="submission" date="2018-09" db="EMBL/GenBank/DDBJ databases">
        <title>YIM 75000 draft genome.</title>
        <authorList>
            <person name="Tang S."/>
            <person name="Feng Y."/>
        </authorList>
    </citation>
    <scope>NUCLEOTIDE SEQUENCE [LARGE SCALE GENOMIC DNA]</scope>
    <source>
        <strain evidence="3 4">YIM 75000</strain>
    </source>
</reference>
<evidence type="ECO:0000313" key="4">
    <source>
        <dbReference type="Proteomes" id="UP000265614"/>
    </source>
</evidence>
<feature type="transmembrane region" description="Helical" evidence="2">
    <location>
        <begin position="67"/>
        <end position="89"/>
    </location>
</feature>
<evidence type="ECO:0000256" key="2">
    <source>
        <dbReference type="SAM" id="Phobius"/>
    </source>
</evidence>
<accession>A0A3A3ZCI1</accession>
<keyword evidence="2" id="KW-1133">Transmembrane helix</keyword>
<dbReference type="RefSeq" id="WP_119952008.1">
    <property type="nucleotide sequence ID" value="NZ_QZEZ01000013.1"/>
</dbReference>
<comment type="caution">
    <text evidence="3">The sequence shown here is derived from an EMBL/GenBank/DDBJ whole genome shotgun (WGS) entry which is preliminary data.</text>
</comment>
<feature type="region of interest" description="Disordered" evidence="1">
    <location>
        <begin position="94"/>
        <end position="115"/>
    </location>
</feature>
<gene>
    <name evidence="3" type="ORF">D5H78_18605</name>
</gene>
<name>A0A3A3ZCI1_9ACTN</name>
<protein>
    <submittedName>
        <fullName evidence="3">Uncharacterized protein</fullName>
    </submittedName>
</protein>
<evidence type="ECO:0000313" key="3">
    <source>
        <dbReference type="EMBL" id="RJK92644.1"/>
    </source>
</evidence>
<proteinExistence type="predicted"/>
<feature type="compositionally biased region" description="Basic and acidic residues" evidence="1">
    <location>
        <begin position="96"/>
        <end position="106"/>
    </location>
</feature>
<dbReference type="Proteomes" id="UP000265614">
    <property type="component" value="Unassembled WGS sequence"/>
</dbReference>
<evidence type="ECO:0000256" key="1">
    <source>
        <dbReference type="SAM" id="MobiDB-lite"/>
    </source>
</evidence>
<dbReference type="EMBL" id="QZEZ01000013">
    <property type="protein sequence ID" value="RJK92644.1"/>
    <property type="molecule type" value="Genomic_DNA"/>
</dbReference>
<keyword evidence="4" id="KW-1185">Reference proteome</keyword>
<organism evidence="3 4">
    <name type="scientific">Vallicoccus soli</name>
    <dbReference type="NCBI Taxonomy" id="2339232"/>
    <lineage>
        <taxon>Bacteria</taxon>
        <taxon>Bacillati</taxon>
        <taxon>Actinomycetota</taxon>
        <taxon>Actinomycetes</taxon>
        <taxon>Motilibacterales</taxon>
        <taxon>Vallicoccaceae</taxon>
        <taxon>Vallicoccus</taxon>
    </lineage>
</organism>
<feature type="compositionally biased region" description="Gly residues" evidence="1">
    <location>
        <begin position="43"/>
        <end position="57"/>
    </location>
</feature>
<dbReference type="AlphaFoldDB" id="A0A3A3ZCI1"/>
<keyword evidence="2" id="KW-0812">Transmembrane</keyword>
<feature type="region of interest" description="Disordered" evidence="1">
    <location>
        <begin position="41"/>
        <end position="60"/>
    </location>
</feature>
<keyword evidence="2" id="KW-0472">Membrane</keyword>
<sequence length="115" mass="11633">MHRTARPARTRAAGAARVPVLAAVAALHVLVLGALTALPAAAGEGGGPEPGESGGGPKSNTTLSGDWGWLFVLLLVAVALGVALIAFFVHNRARKRPADRSDRGARTGDGQGHAQ</sequence>